<dbReference type="InterPro" id="IPR050925">
    <property type="entry name" value="Rhomboid_protease_S54"/>
</dbReference>
<evidence type="ECO:0000259" key="7">
    <source>
        <dbReference type="Pfam" id="PF01694"/>
    </source>
</evidence>
<evidence type="ECO:0000256" key="2">
    <source>
        <dbReference type="ARBA" id="ARBA00009045"/>
    </source>
</evidence>
<reference evidence="8" key="1">
    <citation type="submission" date="2021-01" db="EMBL/GenBank/DDBJ databases">
        <title>Adiantum capillus-veneris genome.</title>
        <authorList>
            <person name="Fang Y."/>
            <person name="Liao Q."/>
        </authorList>
    </citation>
    <scope>NUCLEOTIDE SEQUENCE</scope>
    <source>
        <strain evidence="8">H3</strain>
        <tissue evidence="8">Leaf</tissue>
    </source>
</reference>
<comment type="similarity">
    <text evidence="2">Belongs to the peptidase S54 family.</text>
</comment>
<keyword evidence="5 6" id="KW-0472">Membrane</keyword>
<evidence type="ECO:0000313" key="8">
    <source>
        <dbReference type="EMBL" id="KAI5070443.1"/>
    </source>
</evidence>
<dbReference type="PANTHER" id="PTHR43731">
    <property type="entry name" value="RHOMBOID PROTEASE"/>
    <property type="match status" value="1"/>
</dbReference>
<keyword evidence="9" id="KW-1185">Reference proteome</keyword>
<dbReference type="Proteomes" id="UP000886520">
    <property type="component" value="Chromosome 14"/>
</dbReference>
<evidence type="ECO:0000256" key="1">
    <source>
        <dbReference type="ARBA" id="ARBA00004141"/>
    </source>
</evidence>
<dbReference type="OrthoDB" id="418595at2759"/>
<evidence type="ECO:0000256" key="3">
    <source>
        <dbReference type="ARBA" id="ARBA00022692"/>
    </source>
</evidence>
<feature type="transmembrane region" description="Helical" evidence="6">
    <location>
        <begin position="318"/>
        <end position="341"/>
    </location>
</feature>
<dbReference type="InterPro" id="IPR022764">
    <property type="entry name" value="Peptidase_S54_rhomboid_dom"/>
</dbReference>
<dbReference type="EMBL" id="JABFUD020000014">
    <property type="protein sequence ID" value="KAI5070443.1"/>
    <property type="molecule type" value="Genomic_DNA"/>
</dbReference>
<gene>
    <name evidence="8" type="ORF">GOP47_0014786</name>
</gene>
<dbReference type="InterPro" id="IPR035952">
    <property type="entry name" value="Rhomboid-like_sf"/>
</dbReference>
<keyword evidence="4 6" id="KW-1133">Transmembrane helix</keyword>
<comment type="subcellular location">
    <subcellularLocation>
        <location evidence="1">Membrane</location>
        <topology evidence="1">Multi-pass membrane protein</topology>
    </subcellularLocation>
</comment>
<feature type="transmembrane region" description="Helical" evidence="6">
    <location>
        <begin position="267"/>
        <end position="285"/>
    </location>
</feature>
<evidence type="ECO:0000256" key="4">
    <source>
        <dbReference type="ARBA" id="ARBA00022989"/>
    </source>
</evidence>
<evidence type="ECO:0000256" key="5">
    <source>
        <dbReference type="ARBA" id="ARBA00023136"/>
    </source>
</evidence>
<dbReference type="AlphaFoldDB" id="A0A9D4UND3"/>
<feature type="transmembrane region" description="Helical" evidence="6">
    <location>
        <begin position="474"/>
        <end position="507"/>
    </location>
</feature>
<dbReference type="PANTHER" id="PTHR43731:SF30">
    <property type="entry name" value="RHOMBOID-LIKE PROTEIN 9, CHLOROPLASTIC"/>
    <property type="match status" value="1"/>
</dbReference>
<feature type="transmembrane region" description="Helical" evidence="6">
    <location>
        <begin position="409"/>
        <end position="427"/>
    </location>
</feature>
<feature type="transmembrane region" description="Helical" evidence="6">
    <location>
        <begin position="348"/>
        <end position="372"/>
    </location>
</feature>
<dbReference type="GO" id="GO:0004252">
    <property type="term" value="F:serine-type endopeptidase activity"/>
    <property type="evidence" value="ECO:0007669"/>
    <property type="project" value="InterPro"/>
</dbReference>
<keyword evidence="3 6" id="KW-0812">Transmembrane</keyword>
<comment type="caution">
    <text evidence="8">The sequence shown here is derived from an EMBL/GenBank/DDBJ whole genome shotgun (WGS) entry which is preliminary data.</text>
</comment>
<feature type="transmembrane region" description="Helical" evidence="6">
    <location>
        <begin position="378"/>
        <end position="397"/>
    </location>
</feature>
<dbReference type="Gene3D" id="1.20.1540.10">
    <property type="entry name" value="Rhomboid-like"/>
    <property type="match status" value="1"/>
</dbReference>
<feature type="domain" description="Peptidase S54 rhomboid" evidence="7">
    <location>
        <begin position="313"/>
        <end position="448"/>
    </location>
</feature>
<proteinExistence type="inferred from homology"/>
<protein>
    <recommendedName>
        <fullName evidence="7">Peptidase S54 rhomboid domain-containing protein</fullName>
    </recommendedName>
</protein>
<feature type="transmembrane region" description="Helical" evidence="6">
    <location>
        <begin position="433"/>
        <end position="453"/>
    </location>
</feature>
<dbReference type="SUPFAM" id="SSF144091">
    <property type="entry name" value="Rhomboid-like"/>
    <property type="match status" value="1"/>
</dbReference>
<name>A0A9D4UND3_ADICA</name>
<dbReference type="Pfam" id="PF01694">
    <property type="entry name" value="Rhomboid"/>
    <property type="match status" value="1"/>
</dbReference>
<organism evidence="8 9">
    <name type="scientific">Adiantum capillus-veneris</name>
    <name type="common">Maidenhair fern</name>
    <dbReference type="NCBI Taxonomy" id="13818"/>
    <lineage>
        <taxon>Eukaryota</taxon>
        <taxon>Viridiplantae</taxon>
        <taxon>Streptophyta</taxon>
        <taxon>Embryophyta</taxon>
        <taxon>Tracheophyta</taxon>
        <taxon>Polypodiopsida</taxon>
        <taxon>Polypodiidae</taxon>
        <taxon>Polypodiales</taxon>
        <taxon>Pteridineae</taxon>
        <taxon>Pteridaceae</taxon>
        <taxon>Vittarioideae</taxon>
        <taxon>Adiantum</taxon>
    </lineage>
</organism>
<accession>A0A9D4UND3</accession>
<sequence length="518" mass="57027">MQKFRTSERRSALFRVRARAATRQSRPPTRMHNTLEFVLHVFGVVKKLFSIAFLRSLPLNVVSQHSESTASFSYILLVIFSRAHSAFKQRAINPIHLLHFQRKKVCLSPFAGLKETAEKVVIEDPGVQSKGSESLIRNELSALDAYFNKLQGKASPEAPTLDSKAKEVATDREVATTNELPVVAAEPLSQDDSVKTDLRTIERYLENLSTGKQPSSPADVQKSERELESLIKEIAPSLQLLPVQEVVEDQSKSFDVDPSNVFSTESYVVYVLAAINIAVYLFGLASPVDTAGMGTSTLPLLYGAKVNELLLNGEWWRLITPMFLHSGFFHIALSSWALLFFGPQVENVFGPLAFCMIYFLGGLCGNIFSFFLTPAATVGGTGPLFALFSAWVVYLWQNKRVLGEQSADYGIKATTLMGVLVLCLSCLLPTDEWIHVGAVLPGILFGSFAAPILQADLDGISSSLKNRDNREEPYAIFDSPSLLSLSVVFVLSTGLCFTIFNILAAIVENSQFLDNTPL</sequence>
<dbReference type="GO" id="GO:0016020">
    <property type="term" value="C:membrane"/>
    <property type="evidence" value="ECO:0007669"/>
    <property type="project" value="UniProtKB-SubCell"/>
</dbReference>
<evidence type="ECO:0000256" key="6">
    <source>
        <dbReference type="SAM" id="Phobius"/>
    </source>
</evidence>
<evidence type="ECO:0000313" key="9">
    <source>
        <dbReference type="Proteomes" id="UP000886520"/>
    </source>
</evidence>